<sequence>MKSFSGDVCRGGTDERLAQFHRGRGMESRGLVRTIQQSSLRSNRALGSGENHFTDSFQPTFPSKWRVMRQANPYNHISAIESRKLIRLSPRPESMHSDEAYSDLCRASCTLIYDFVCVFLV</sequence>
<gene>
    <name evidence="1" type="ORF">PXEA_LOCUS19545</name>
</gene>
<reference evidence="1" key="1">
    <citation type="submission" date="2018-11" db="EMBL/GenBank/DDBJ databases">
        <authorList>
            <consortium name="Pathogen Informatics"/>
        </authorList>
    </citation>
    <scope>NUCLEOTIDE SEQUENCE</scope>
</reference>
<proteinExistence type="predicted"/>
<keyword evidence="2" id="KW-1185">Reference proteome</keyword>
<protein>
    <submittedName>
        <fullName evidence="1">Uncharacterized protein</fullName>
    </submittedName>
</protein>
<name>A0A448X2D1_9PLAT</name>
<dbReference type="EMBL" id="CAAALY010078142">
    <property type="protein sequence ID" value="VEL26105.1"/>
    <property type="molecule type" value="Genomic_DNA"/>
</dbReference>
<dbReference type="Proteomes" id="UP000784294">
    <property type="component" value="Unassembled WGS sequence"/>
</dbReference>
<dbReference type="AlphaFoldDB" id="A0A448X2D1"/>
<accession>A0A448X2D1</accession>
<evidence type="ECO:0000313" key="2">
    <source>
        <dbReference type="Proteomes" id="UP000784294"/>
    </source>
</evidence>
<comment type="caution">
    <text evidence="1">The sequence shown here is derived from an EMBL/GenBank/DDBJ whole genome shotgun (WGS) entry which is preliminary data.</text>
</comment>
<organism evidence="1 2">
    <name type="scientific">Protopolystoma xenopodis</name>
    <dbReference type="NCBI Taxonomy" id="117903"/>
    <lineage>
        <taxon>Eukaryota</taxon>
        <taxon>Metazoa</taxon>
        <taxon>Spiralia</taxon>
        <taxon>Lophotrochozoa</taxon>
        <taxon>Platyhelminthes</taxon>
        <taxon>Monogenea</taxon>
        <taxon>Polyopisthocotylea</taxon>
        <taxon>Polystomatidea</taxon>
        <taxon>Polystomatidae</taxon>
        <taxon>Protopolystoma</taxon>
    </lineage>
</organism>
<evidence type="ECO:0000313" key="1">
    <source>
        <dbReference type="EMBL" id="VEL26105.1"/>
    </source>
</evidence>